<keyword evidence="8 11" id="KW-0378">Hydrolase</keyword>
<evidence type="ECO:0000256" key="7">
    <source>
        <dbReference type="ARBA" id="ARBA00022723"/>
    </source>
</evidence>
<keyword evidence="12" id="KW-1185">Reference proteome</keyword>
<dbReference type="InterPro" id="IPR050138">
    <property type="entry name" value="DHOase/Allantoinase_Hydrolase"/>
</dbReference>
<gene>
    <name evidence="11" type="primary">allB_2</name>
    <name evidence="11" type="ORF">SAMEA4364220_01758</name>
</gene>
<dbReference type="GO" id="GO:0008270">
    <property type="term" value="F:zinc ion binding"/>
    <property type="evidence" value="ECO:0007669"/>
    <property type="project" value="InterPro"/>
</dbReference>
<dbReference type="FunFam" id="3.20.20.140:FF:000174">
    <property type="entry name" value="Dihydropyrimidinase-related protein 2"/>
    <property type="match status" value="1"/>
</dbReference>
<evidence type="ECO:0000313" key="12">
    <source>
        <dbReference type="Proteomes" id="UP000215383"/>
    </source>
</evidence>
<accession>A0A239U0J2</accession>
<evidence type="ECO:0000313" key="11">
    <source>
        <dbReference type="EMBL" id="SNV03355.1"/>
    </source>
</evidence>
<evidence type="ECO:0000259" key="10">
    <source>
        <dbReference type="Pfam" id="PF01979"/>
    </source>
</evidence>
<dbReference type="GO" id="GO:0000256">
    <property type="term" value="P:allantoin catabolic process"/>
    <property type="evidence" value="ECO:0007669"/>
    <property type="project" value="InterPro"/>
</dbReference>
<dbReference type="InterPro" id="IPR011059">
    <property type="entry name" value="Metal-dep_hydrolase_composite"/>
</dbReference>
<dbReference type="GeneID" id="78507749"/>
<dbReference type="PANTHER" id="PTHR43668:SF2">
    <property type="entry name" value="ALLANTOINASE"/>
    <property type="match status" value="1"/>
</dbReference>
<comment type="subunit">
    <text evidence="5">Homotetramer.</text>
</comment>
<comment type="cofactor">
    <cofactor evidence="1">
        <name>Zn(2+)</name>
        <dbReference type="ChEBI" id="CHEBI:29105"/>
    </cofactor>
</comment>
<evidence type="ECO:0000256" key="8">
    <source>
        <dbReference type="ARBA" id="ARBA00022801"/>
    </source>
</evidence>
<dbReference type="SUPFAM" id="SSF51338">
    <property type="entry name" value="Composite domain of metallo-dependent hydrolases"/>
    <property type="match status" value="1"/>
</dbReference>
<dbReference type="Gene3D" id="3.20.20.140">
    <property type="entry name" value="Metal-dependent hydrolases"/>
    <property type="match status" value="1"/>
</dbReference>
<dbReference type="SUPFAM" id="SSF51556">
    <property type="entry name" value="Metallo-dependent hydrolases"/>
    <property type="match status" value="1"/>
</dbReference>
<keyword evidence="9" id="KW-0862">Zinc</keyword>
<dbReference type="RefSeq" id="WP_027890048.1">
    <property type="nucleotide sequence ID" value="NZ_LT906446.1"/>
</dbReference>
<dbReference type="Pfam" id="PF01979">
    <property type="entry name" value="Amidohydro_1"/>
    <property type="match status" value="1"/>
</dbReference>
<dbReference type="InterPro" id="IPR006680">
    <property type="entry name" value="Amidohydro-rel"/>
</dbReference>
<dbReference type="GO" id="GO:0006145">
    <property type="term" value="P:purine nucleobase catabolic process"/>
    <property type="evidence" value="ECO:0007669"/>
    <property type="project" value="TreeGrafter"/>
</dbReference>
<protein>
    <recommendedName>
        <fullName evidence="6">allantoinase</fullName>
        <ecNumber evidence="6">3.5.2.5</ecNumber>
    </recommendedName>
</protein>
<evidence type="ECO:0000256" key="4">
    <source>
        <dbReference type="ARBA" id="ARBA00010368"/>
    </source>
</evidence>
<comment type="similarity">
    <text evidence="3">Belongs to the metallo-dependent hydrolases superfamily. Hydantoinase/dihydropyrimidinase family.</text>
</comment>
<dbReference type="eggNOG" id="COG0044">
    <property type="taxonomic scope" value="Bacteria"/>
</dbReference>
<dbReference type="PANTHER" id="PTHR43668">
    <property type="entry name" value="ALLANTOINASE"/>
    <property type="match status" value="1"/>
</dbReference>
<dbReference type="NCBIfam" id="TIGR00857">
    <property type="entry name" value="pyrC_multi"/>
    <property type="match status" value="1"/>
</dbReference>
<evidence type="ECO:0000256" key="3">
    <source>
        <dbReference type="ARBA" id="ARBA00008829"/>
    </source>
</evidence>
<evidence type="ECO:0000256" key="5">
    <source>
        <dbReference type="ARBA" id="ARBA00011881"/>
    </source>
</evidence>
<dbReference type="Gene3D" id="2.30.40.10">
    <property type="entry name" value="Urease, subunit C, domain 1"/>
    <property type="match status" value="1"/>
</dbReference>
<name>A0A239U0J2_9FIRM</name>
<dbReference type="Proteomes" id="UP000215383">
    <property type="component" value="Chromosome 1"/>
</dbReference>
<dbReference type="AlphaFoldDB" id="A0A239U0J2"/>
<dbReference type="EMBL" id="LT906446">
    <property type="protein sequence ID" value="SNV03355.1"/>
    <property type="molecule type" value="Genomic_DNA"/>
</dbReference>
<comment type="similarity">
    <text evidence="4">Belongs to the metallo-dependent hydrolases superfamily. Allantoinase family.</text>
</comment>
<dbReference type="InterPro" id="IPR032466">
    <property type="entry name" value="Metal_Hydrolase"/>
</dbReference>
<dbReference type="GO" id="GO:0050897">
    <property type="term" value="F:cobalt ion binding"/>
    <property type="evidence" value="ECO:0007669"/>
    <property type="project" value="InterPro"/>
</dbReference>
<proteinExistence type="inferred from homology"/>
<dbReference type="GO" id="GO:0005737">
    <property type="term" value="C:cytoplasm"/>
    <property type="evidence" value="ECO:0007669"/>
    <property type="project" value="TreeGrafter"/>
</dbReference>
<organism evidence="11 12">
    <name type="scientific">Megamonas hypermegale</name>
    <dbReference type="NCBI Taxonomy" id="158847"/>
    <lineage>
        <taxon>Bacteria</taxon>
        <taxon>Bacillati</taxon>
        <taxon>Bacillota</taxon>
        <taxon>Negativicutes</taxon>
        <taxon>Selenomonadales</taxon>
        <taxon>Selenomonadaceae</taxon>
        <taxon>Megamonas</taxon>
    </lineage>
</organism>
<evidence type="ECO:0000256" key="2">
    <source>
        <dbReference type="ARBA" id="ARBA00004968"/>
    </source>
</evidence>
<feature type="domain" description="Amidohydrolase-related" evidence="10">
    <location>
        <begin position="49"/>
        <end position="431"/>
    </location>
</feature>
<evidence type="ECO:0000256" key="1">
    <source>
        <dbReference type="ARBA" id="ARBA00001947"/>
    </source>
</evidence>
<dbReference type="EC" id="3.5.2.5" evidence="6"/>
<comment type="pathway">
    <text evidence="2">Nitrogen metabolism; (S)-allantoin degradation; allantoate from (S)-allantoin: step 1/1.</text>
</comment>
<dbReference type="GO" id="GO:0004038">
    <property type="term" value="F:allantoinase activity"/>
    <property type="evidence" value="ECO:0007669"/>
    <property type="project" value="UniProtKB-EC"/>
</dbReference>
<evidence type="ECO:0000256" key="6">
    <source>
        <dbReference type="ARBA" id="ARBA00012863"/>
    </source>
</evidence>
<keyword evidence="7" id="KW-0479">Metal-binding</keyword>
<evidence type="ECO:0000256" key="9">
    <source>
        <dbReference type="ARBA" id="ARBA00022833"/>
    </source>
</evidence>
<dbReference type="NCBIfam" id="TIGR03178">
    <property type="entry name" value="allantoinase"/>
    <property type="match status" value="1"/>
</dbReference>
<dbReference type="InterPro" id="IPR017593">
    <property type="entry name" value="Allantoinase"/>
</dbReference>
<sequence length="450" mass="49857">MLDLLIRNAQIVTEKEILTGNVGIKDGKIEVITSKDVLAKEVIDIDNKYLLPGVIDEHVHFNDPGYTWREDFYHGSKAAAKGGVTTVIDMPMQNKPAVTTADIFLGKEKLLKDKSFVDYGFWGGLVHGNENELKKMDEAGALAFKCFMCDPGKDYTELSLDEIRQRIELLKEFDGLAGFHCEDYKNIKENETNAIEKGTVSAEDYLKARPVEAELKAVKDIIEILQKTEGKAHICHVSHPKVAQCIKEAKEKGINITAETCAHYLLFTGDDLINKGAIFKCSPPLRSRKAADDLWNYVVDGTLDCICSDHSPCQISEKDATNDKGVFGAWGGLSGVQTSLQTFWDYAVNKKGCSPVLVAKVMAQNPAKVFGIYGRKGAIKEGFDADFAVVDDKKPWKIVADELEYKNKFSAFCGLTGMGLPVMTIVRGNVVYNKKSFSDKCLGQFIKKLK</sequence>
<reference evidence="11 12" key="1">
    <citation type="submission" date="2017-06" db="EMBL/GenBank/DDBJ databases">
        <authorList>
            <consortium name="Pathogen Informatics"/>
        </authorList>
    </citation>
    <scope>NUCLEOTIDE SEQUENCE [LARGE SCALE GENOMIC DNA]</scope>
    <source>
        <strain evidence="11 12">NCTC10570</strain>
    </source>
</reference>